<dbReference type="EMBL" id="AC120527">
    <property type="protein sequence ID" value="AAX96486.1"/>
    <property type="molecule type" value="Genomic_DNA"/>
</dbReference>
<gene>
    <name evidence="3" type="ordered locus">LOC_Os11g06670</name>
</gene>
<keyword evidence="2" id="KW-0812">Transmembrane</keyword>
<organism evidence="3 4">
    <name type="scientific">Oryza sativa subsp. japonica</name>
    <name type="common">Rice</name>
    <dbReference type="NCBI Taxonomy" id="39947"/>
    <lineage>
        <taxon>Eukaryota</taxon>
        <taxon>Viridiplantae</taxon>
        <taxon>Streptophyta</taxon>
        <taxon>Embryophyta</taxon>
        <taxon>Tracheophyta</taxon>
        <taxon>Spermatophyta</taxon>
        <taxon>Magnoliopsida</taxon>
        <taxon>Liliopsida</taxon>
        <taxon>Poales</taxon>
        <taxon>Poaceae</taxon>
        <taxon>BOP clade</taxon>
        <taxon>Oryzoideae</taxon>
        <taxon>Oryzeae</taxon>
        <taxon>Oryzinae</taxon>
        <taxon>Oryza</taxon>
        <taxon>Oryza sativa</taxon>
    </lineage>
</organism>
<dbReference type="Proteomes" id="UP000000763">
    <property type="component" value="Chromosome 11"/>
</dbReference>
<proteinExistence type="predicted"/>
<sequence>MRWWLRRRPWSAATRAGDGDGDHHLDVEQHQHVDDVETGSASSEHHLRAPGLPVEEPVHVEDSAVTQHHPAVSSSEEEEEELGSGTSGSDGSAAEAADGGRRRSRQGRRRRPQRRRRRGSRPSLFMVLAPAVILLAVMALVWRRGSRSRRAAAGGGGGAGSLLDDDAARAPPPGNSPHVIAFDHRRSTLARIPHLGHCPSNLELNIDTTKSSARATFDYFSRNLAEIKSDSDMCEKLLDQEDEERVFNVLKYIEDADLRQWKLPNAKEFQTALRDERAKLNCITNPLVFEQLQQLDVCNLLSRGKSLAHDRFEAAGKLIHKPFRIHLGRGLHGECLAIRADGNSKLSHEIGLELSKMSTAAGLRPIGAVVFMQRGLLKICLRTTDSSTNTAEIAKAYGGGGKPSSSSFALRMDEFNAWISVNS</sequence>
<feature type="compositionally biased region" description="Basic residues" evidence="1">
    <location>
        <begin position="102"/>
        <end position="120"/>
    </location>
</feature>
<feature type="region of interest" description="Disordered" evidence="1">
    <location>
        <begin position="149"/>
        <end position="177"/>
    </location>
</feature>
<evidence type="ECO:0000313" key="4">
    <source>
        <dbReference type="Proteomes" id="UP000000763"/>
    </source>
</evidence>
<accession>Q2RA37</accession>
<dbReference type="PANTHER" id="PTHR46922">
    <property type="entry name" value="DHHA1 DOMAIN PROTEIN"/>
    <property type="match status" value="1"/>
</dbReference>
<evidence type="ECO:0000256" key="2">
    <source>
        <dbReference type="SAM" id="Phobius"/>
    </source>
</evidence>
<dbReference type="PANTHER" id="PTHR46922:SF3">
    <property type="entry name" value="HEAT SHOCK PROTEIN"/>
    <property type="match status" value="1"/>
</dbReference>
<feature type="region of interest" description="Disordered" evidence="1">
    <location>
        <begin position="1"/>
        <end position="25"/>
    </location>
</feature>
<keyword evidence="2" id="KW-1133">Transmembrane helix</keyword>
<keyword evidence="2" id="KW-0472">Membrane</keyword>
<feature type="transmembrane region" description="Helical" evidence="2">
    <location>
        <begin position="124"/>
        <end position="142"/>
    </location>
</feature>
<feature type="compositionally biased region" description="Low complexity" evidence="1">
    <location>
        <begin position="83"/>
        <end position="97"/>
    </location>
</feature>
<reference evidence="4" key="1">
    <citation type="journal article" date="2005" name="Nature">
        <title>The map-based sequence of the rice genome.</title>
        <authorList>
            <consortium name="International rice genome sequencing project (IRGSP)"/>
            <person name="Matsumoto T."/>
            <person name="Wu J."/>
            <person name="Kanamori H."/>
            <person name="Katayose Y."/>
            <person name="Fujisawa M."/>
            <person name="Namiki N."/>
            <person name="Mizuno H."/>
            <person name="Yamamoto K."/>
            <person name="Antonio B.A."/>
            <person name="Baba T."/>
            <person name="Sakata K."/>
            <person name="Nagamura Y."/>
            <person name="Aoki H."/>
            <person name="Arikawa K."/>
            <person name="Arita K."/>
            <person name="Bito T."/>
            <person name="Chiden Y."/>
            <person name="Fujitsuka N."/>
            <person name="Fukunaka R."/>
            <person name="Hamada M."/>
            <person name="Harada C."/>
            <person name="Hayashi A."/>
            <person name="Hijishita S."/>
            <person name="Honda M."/>
            <person name="Hosokawa S."/>
            <person name="Ichikawa Y."/>
            <person name="Idonuma A."/>
            <person name="Iijima M."/>
            <person name="Ikeda M."/>
            <person name="Ikeno M."/>
            <person name="Ito K."/>
            <person name="Ito S."/>
            <person name="Ito T."/>
            <person name="Ito Y."/>
            <person name="Ito Y."/>
            <person name="Iwabuchi A."/>
            <person name="Kamiya K."/>
            <person name="Karasawa W."/>
            <person name="Kurita K."/>
            <person name="Katagiri S."/>
            <person name="Kikuta A."/>
            <person name="Kobayashi H."/>
            <person name="Kobayashi N."/>
            <person name="Machita K."/>
            <person name="Maehara T."/>
            <person name="Masukawa M."/>
            <person name="Mizubayashi T."/>
            <person name="Mukai Y."/>
            <person name="Nagasaki H."/>
            <person name="Nagata Y."/>
            <person name="Naito S."/>
            <person name="Nakashima M."/>
            <person name="Nakama Y."/>
            <person name="Nakamichi Y."/>
            <person name="Nakamura M."/>
            <person name="Meguro A."/>
            <person name="Negishi M."/>
            <person name="Ohta I."/>
            <person name="Ohta T."/>
            <person name="Okamoto M."/>
            <person name="Ono N."/>
            <person name="Saji S."/>
            <person name="Sakaguchi M."/>
            <person name="Sakai K."/>
            <person name="Shibata M."/>
            <person name="Shimokawa T."/>
            <person name="Song J."/>
            <person name="Takazaki Y."/>
            <person name="Terasawa K."/>
            <person name="Tsugane M."/>
            <person name="Tsuji K."/>
            <person name="Ueda S."/>
            <person name="Waki K."/>
            <person name="Yamagata H."/>
            <person name="Yamamoto M."/>
            <person name="Yamamoto S."/>
            <person name="Yamane H."/>
            <person name="Yoshiki S."/>
            <person name="Yoshihara R."/>
            <person name="Yukawa K."/>
            <person name="Zhong H."/>
            <person name="Yano M."/>
            <person name="Yuan Q."/>
            <person name="Ouyang S."/>
            <person name="Liu J."/>
            <person name="Jones K.M."/>
            <person name="Gansberger K."/>
            <person name="Moffat K."/>
            <person name="Hill J."/>
            <person name="Bera J."/>
            <person name="Fadrosh D."/>
            <person name="Jin S."/>
            <person name="Johri S."/>
            <person name="Kim M."/>
            <person name="Overton L."/>
            <person name="Reardon M."/>
            <person name="Tsitrin T."/>
            <person name="Vuong H."/>
            <person name="Weaver B."/>
            <person name="Ciecko A."/>
            <person name="Tallon L."/>
            <person name="Jackson J."/>
            <person name="Pai G."/>
            <person name="Aken S.V."/>
            <person name="Utterback T."/>
            <person name="Reidmuller S."/>
            <person name="Feldblyum T."/>
            <person name="Hsiao J."/>
            <person name="Zismann V."/>
            <person name="Iobst S."/>
            <person name="de Vazeille A.R."/>
            <person name="Buell C.R."/>
            <person name="Ying K."/>
            <person name="Li Y."/>
            <person name="Lu T."/>
            <person name="Huang Y."/>
            <person name="Zhao Q."/>
            <person name="Feng Q."/>
            <person name="Zhang L."/>
            <person name="Zhu J."/>
            <person name="Weng Q."/>
            <person name="Mu J."/>
            <person name="Lu Y."/>
            <person name="Fan D."/>
            <person name="Liu Y."/>
            <person name="Guan J."/>
            <person name="Zhang Y."/>
            <person name="Yu S."/>
            <person name="Liu X."/>
            <person name="Zhang Y."/>
            <person name="Hong G."/>
            <person name="Han B."/>
            <person name="Choisne N."/>
            <person name="Demange N."/>
            <person name="Orjeda G."/>
            <person name="Samain S."/>
            <person name="Cattolico L."/>
            <person name="Pelletier E."/>
            <person name="Couloux A."/>
            <person name="Segurens B."/>
            <person name="Wincker P."/>
            <person name="D'Hont A."/>
            <person name="Scarpelli C."/>
            <person name="Weissenbach J."/>
            <person name="Salanoubat M."/>
            <person name="Quetier F."/>
            <person name="Yu Y."/>
            <person name="Kim H.R."/>
            <person name="Rambo T."/>
            <person name="Currie J."/>
            <person name="Collura K."/>
            <person name="Luo M."/>
            <person name="Yang T."/>
            <person name="Ammiraju J.S.S."/>
            <person name="Engler F."/>
            <person name="Soderlund C."/>
            <person name="Wing R.A."/>
            <person name="Palmer L.E."/>
            <person name="de la Bastide M."/>
            <person name="Spiegel L."/>
            <person name="Nascimento L."/>
            <person name="Zutavern T."/>
            <person name="O'Shaughnessy A."/>
            <person name="Dike S."/>
            <person name="Dedhia N."/>
            <person name="Preston R."/>
            <person name="Balija V."/>
            <person name="McCombie W.R."/>
            <person name="Chow T."/>
            <person name="Chen H."/>
            <person name="Chung M."/>
            <person name="Chen C."/>
            <person name="Shaw J."/>
            <person name="Wu H."/>
            <person name="Hsiao K."/>
            <person name="Chao Y."/>
            <person name="Chu M."/>
            <person name="Cheng C."/>
            <person name="Hour A."/>
            <person name="Lee P."/>
            <person name="Lin S."/>
            <person name="Lin Y."/>
            <person name="Liou J."/>
            <person name="Liu S."/>
            <person name="Hsing Y."/>
            <person name="Raghuvanshi S."/>
            <person name="Mohanty A."/>
            <person name="Bharti A.K."/>
            <person name="Gaur A."/>
            <person name="Gupta V."/>
            <person name="Kumar D."/>
            <person name="Ravi V."/>
            <person name="Vij S."/>
            <person name="Kapur A."/>
            <person name="Khurana P."/>
            <person name="Khurana P."/>
            <person name="Khurana J.P."/>
            <person name="Tyagi A.K."/>
            <person name="Gaikwad K."/>
            <person name="Singh A."/>
            <person name="Dalal V."/>
            <person name="Srivastava S."/>
            <person name="Dixit A."/>
            <person name="Pal A.K."/>
            <person name="Ghazi I.A."/>
            <person name="Yadav M."/>
            <person name="Pandit A."/>
            <person name="Bhargava A."/>
            <person name="Sureshbabu K."/>
            <person name="Batra K."/>
            <person name="Sharma T.R."/>
            <person name="Mohapatra T."/>
            <person name="Singh N.K."/>
            <person name="Messing J."/>
            <person name="Nelson A.B."/>
            <person name="Fuks G."/>
            <person name="Kavchok S."/>
            <person name="Keizer G."/>
            <person name="Linton E."/>
            <person name="Llaca V."/>
            <person name="Song R."/>
            <person name="Tanyolac B."/>
            <person name="Young S."/>
            <person name="Ho-Il K."/>
            <person name="Hahn J.H."/>
            <person name="Sangsakoo G."/>
            <person name="Vanavichit A."/>
            <person name="de Mattos Luiz.A.T."/>
            <person name="Zimmer P.D."/>
            <person name="Malone G."/>
            <person name="Dellagostin O."/>
            <person name="de Oliveira A.C."/>
            <person name="Bevan M."/>
            <person name="Bancroft I."/>
            <person name="Minx P."/>
            <person name="Cordum H."/>
            <person name="Wilson R."/>
            <person name="Cheng Z."/>
            <person name="Jin W."/>
            <person name="Jiang J."/>
            <person name="Leong S.A."/>
            <person name="Iwama H."/>
            <person name="Gojobori T."/>
            <person name="Itoh T."/>
            <person name="Niimura Y."/>
            <person name="Fujii Y."/>
            <person name="Habara T."/>
            <person name="Sakai H."/>
            <person name="Sato Y."/>
            <person name="Wilson G."/>
            <person name="Kumar K."/>
            <person name="McCouch S."/>
            <person name="Juretic N."/>
            <person name="Hoen D."/>
            <person name="Wright S."/>
            <person name="Bruskiewich R."/>
            <person name="Bureau T."/>
            <person name="Miyao A."/>
            <person name="Hirochika H."/>
            <person name="Nishikawa T."/>
            <person name="Kadowaki K."/>
            <person name="Sugiura M."/>
            <person name="Burr B."/>
            <person name="Sasaki T."/>
        </authorList>
    </citation>
    <scope>NUCLEOTIDE SEQUENCE [LARGE SCALE GENOMIC DNA]</scope>
    <source>
        <strain evidence="4">cv. Nipponbare</strain>
    </source>
</reference>
<evidence type="ECO:0000313" key="3">
    <source>
        <dbReference type="EMBL" id="AAX96486.1"/>
    </source>
</evidence>
<dbReference type="AlphaFoldDB" id="Q2RA37"/>
<evidence type="ECO:0000256" key="1">
    <source>
        <dbReference type="SAM" id="MobiDB-lite"/>
    </source>
</evidence>
<protein>
    <submittedName>
        <fullName evidence="3">Expressed protein</fullName>
    </submittedName>
</protein>
<reference evidence="4" key="2">
    <citation type="journal article" date="2008" name="Nucleic Acids Res.">
        <title>The rice annotation project database (RAP-DB): 2008 update.</title>
        <authorList>
            <consortium name="The rice annotation project (RAP)"/>
        </authorList>
    </citation>
    <scope>GENOME REANNOTATION</scope>
    <source>
        <strain evidence="4">cv. Nipponbare</strain>
    </source>
</reference>
<name>Q2RA37_ORYSJ</name>
<feature type="region of interest" description="Disordered" evidence="1">
    <location>
        <begin position="63"/>
        <end position="122"/>
    </location>
</feature>